<evidence type="ECO:0000256" key="1">
    <source>
        <dbReference type="SAM" id="MobiDB-lite"/>
    </source>
</evidence>
<protein>
    <submittedName>
        <fullName evidence="2">Uncharacterized protein</fullName>
    </submittedName>
</protein>
<evidence type="ECO:0000313" key="2">
    <source>
        <dbReference type="EMBL" id="KAF9739519.1"/>
    </source>
</evidence>
<accession>A0A9P6GSP0</accession>
<organism evidence="2 3">
    <name type="scientific">Paraphaeosphaeria minitans</name>
    <dbReference type="NCBI Taxonomy" id="565426"/>
    <lineage>
        <taxon>Eukaryota</taxon>
        <taxon>Fungi</taxon>
        <taxon>Dikarya</taxon>
        <taxon>Ascomycota</taxon>
        <taxon>Pezizomycotina</taxon>
        <taxon>Dothideomycetes</taxon>
        <taxon>Pleosporomycetidae</taxon>
        <taxon>Pleosporales</taxon>
        <taxon>Massarineae</taxon>
        <taxon>Didymosphaeriaceae</taxon>
        <taxon>Paraphaeosphaeria</taxon>
    </lineage>
</organism>
<comment type="caution">
    <text evidence="2">The sequence shown here is derived from an EMBL/GenBank/DDBJ whole genome shotgun (WGS) entry which is preliminary data.</text>
</comment>
<name>A0A9P6GSP0_9PLEO</name>
<dbReference type="Proteomes" id="UP000756921">
    <property type="component" value="Unassembled WGS sequence"/>
</dbReference>
<dbReference type="AlphaFoldDB" id="A0A9P6GSP0"/>
<keyword evidence="3" id="KW-1185">Reference proteome</keyword>
<proteinExistence type="predicted"/>
<sequence length="277" mass="30474">MARPALRSSSSIQYTGEGQVRGDLLWGTLKTALTVDSKMSLLPTRNDPMPVDPTQRASRLVYSWYYIASMHEPNVPFQKAIVDGLNAILVFPTGPWMTWIDQVSAAQTAVRQEALEAGVPAFPRVAVATIKHAADPLLLFTAKVGFRNIGDAWSRQFSLQPSWIIDLATGYISRHARPERGLIDAESRFEQARVVMRRTEMDHGSTNAVAWLVQERFLKRSTRQTPKHAPLAHMKPEGLDFEGMSPRQVENIIAGQADAGIGGTENKPVSAVAGSAE</sequence>
<dbReference type="EMBL" id="WJXW01000002">
    <property type="protein sequence ID" value="KAF9739519.1"/>
    <property type="molecule type" value="Genomic_DNA"/>
</dbReference>
<gene>
    <name evidence="2" type="ORF">PMIN01_02153</name>
</gene>
<feature type="region of interest" description="Disordered" evidence="1">
    <location>
        <begin position="256"/>
        <end position="277"/>
    </location>
</feature>
<evidence type="ECO:0000313" key="3">
    <source>
        <dbReference type="Proteomes" id="UP000756921"/>
    </source>
</evidence>
<reference evidence="2" key="1">
    <citation type="journal article" date="2020" name="Mol. Plant Microbe Interact.">
        <title>Genome Sequence of the Biocontrol Agent Coniothyrium minitans strain Conio (IMI 134523).</title>
        <authorList>
            <person name="Patel D."/>
            <person name="Shittu T.A."/>
            <person name="Baroncelli R."/>
            <person name="Muthumeenakshi S."/>
            <person name="Osborne T.H."/>
            <person name="Janganan T.K."/>
            <person name="Sreenivasaprasad S."/>
        </authorList>
    </citation>
    <scope>NUCLEOTIDE SEQUENCE</scope>
    <source>
        <strain evidence="2">Conio</strain>
    </source>
</reference>